<reference evidence="2" key="1">
    <citation type="submission" date="2021-06" db="EMBL/GenBank/DDBJ databases">
        <authorList>
            <person name="Hodson N. C."/>
            <person name="Mongue J. A."/>
            <person name="Jaron S. K."/>
        </authorList>
    </citation>
    <scope>NUCLEOTIDE SEQUENCE</scope>
</reference>
<feature type="compositionally biased region" description="Polar residues" evidence="1">
    <location>
        <begin position="1"/>
        <end position="19"/>
    </location>
</feature>
<protein>
    <submittedName>
        <fullName evidence="2">Uncharacterized protein</fullName>
    </submittedName>
</protein>
<evidence type="ECO:0000256" key="1">
    <source>
        <dbReference type="SAM" id="MobiDB-lite"/>
    </source>
</evidence>
<feature type="compositionally biased region" description="Polar residues" evidence="1">
    <location>
        <begin position="619"/>
        <end position="634"/>
    </location>
</feature>
<feature type="region of interest" description="Disordered" evidence="1">
    <location>
        <begin position="139"/>
        <end position="172"/>
    </location>
</feature>
<name>A0A8J2KSK8_9HEXA</name>
<feature type="compositionally biased region" description="Basic and acidic residues" evidence="1">
    <location>
        <begin position="384"/>
        <end position="393"/>
    </location>
</feature>
<sequence length="1064" mass="119943">MSDKLSVQVTAGQRHQTAVPSKPKHKVPQTAGSVSSYEGWFNSECLNPVVSSSARNRELQDHNSDSLLCLLEDESSPDCKKLCSSSSFFDCSGRAKPFRRRRTQRNCQSSVSWEPPLATSSSFKECFPNIDDLFPSEVAPQENRAKSSGKIKTKSRTAGYRQEGQIPGKDRPVEISYSRSSEAGNLSTEKIHHVFSERSKHKIGLSKYPPEIVPTQTLPPIYQKPLFQQVNWSSFHSSFEPIVRPSSKFSETSLRTISPFLSKMAHLVSSSDTNLLRGVQGNLQRLPQPLSELYPFQGNLRKKEKTNSFLETNPLNNSPFFDATVPAISVPVHPGLKKFNLSTPFFDCDRSDSDREAVLRMTKVKTDFPNKSKHPLRIQTPSSDEEKRTESHFENSGIMEITSYSTESLPSQHSARKSGSQEGKILVGVGCPWEEDHIPSEDSCHLDMEATDINSSNLRTITRTLDRFNERAQDTINHSLPGALSSMEDSFQDFPIHRKDYLAEEGLYERSQKNEEFIGASRTSSSTTVILDSKDVYDSVRYNSLSNKESETALLQLAQPNSTNSGFKPQIKQTTLPAFNIRKPMQCSAPCLNPSPAHELRTQGDISNKSRKRPVYRTEMQSKIPTLLSPNSKLAKQKYKDPANKNNSASSPSIPSSKGNNLSVTFEGIQKVPEPYPIKGMSGDFVDEVLAPELNPRPWVDCFPTKYNEEDFEKEFHFQLIEPVSVRKNNVSGSESSMDSSSTYVIENASSRSQTMYASSLEPRHSIPYESSGHSTESLTCFLPNVSHKDRNVMTCMHRNLKRGCKSFRDCSVRQKPAGRNMRCKTSTTLQSSSPFSTRPTYKNSNSGRRNMKDPNSRVMPNELMESSGWQNPQECTGEEKSLKILSEQFVFQALNSSQQCSSPMKGCVSRFNEAFKNCLLPDMLPSTTNIPRDSLNIMREAGDFLTAYRKPGSSSFVDKLPEFAAYYDLMHETEPTSVQYSNIPSLPVSPSTSNTTSDTVQSFRSQKSNRRCNLRGWARCMSFCRRNFSLRKTSLSSRFRFLFPRCCCSRRWHYRHSTQFTQK</sequence>
<feature type="compositionally biased region" description="Low complexity" evidence="1">
    <location>
        <begin position="644"/>
        <end position="661"/>
    </location>
</feature>
<feature type="compositionally biased region" description="Polar residues" evidence="1">
    <location>
        <begin position="824"/>
        <end position="849"/>
    </location>
</feature>
<keyword evidence="3" id="KW-1185">Reference proteome</keyword>
<comment type="caution">
    <text evidence="2">The sequence shown here is derived from an EMBL/GenBank/DDBJ whole genome shotgun (WGS) entry which is preliminary data.</text>
</comment>
<organism evidence="2 3">
    <name type="scientific">Allacma fusca</name>
    <dbReference type="NCBI Taxonomy" id="39272"/>
    <lineage>
        <taxon>Eukaryota</taxon>
        <taxon>Metazoa</taxon>
        <taxon>Ecdysozoa</taxon>
        <taxon>Arthropoda</taxon>
        <taxon>Hexapoda</taxon>
        <taxon>Collembola</taxon>
        <taxon>Symphypleona</taxon>
        <taxon>Sminthuridae</taxon>
        <taxon>Allacma</taxon>
    </lineage>
</organism>
<dbReference type="EMBL" id="CAJVCH010429551">
    <property type="protein sequence ID" value="CAG7818762.1"/>
    <property type="molecule type" value="Genomic_DNA"/>
</dbReference>
<evidence type="ECO:0000313" key="2">
    <source>
        <dbReference type="EMBL" id="CAG7818762.1"/>
    </source>
</evidence>
<dbReference type="Proteomes" id="UP000708208">
    <property type="component" value="Unassembled WGS sequence"/>
</dbReference>
<evidence type="ECO:0000313" key="3">
    <source>
        <dbReference type="Proteomes" id="UP000708208"/>
    </source>
</evidence>
<dbReference type="AlphaFoldDB" id="A0A8J2KSK8"/>
<gene>
    <name evidence="2" type="ORF">AFUS01_LOCUS29245</name>
</gene>
<feature type="region of interest" description="Disordered" evidence="1">
    <location>
        <begin position="368"/>
        <end position="397"/>
    </location>
</feature>
<feature type="region of interest" description="Disordered" evidence="1">
    <location>
        <begin position="1"/>
        <end position="31"/>
    </location>
</feature>
<accession>A0A8J2KSK8</accession>
<feature type="region of interest" description="Disordered" evidence="1">
    <location>
        <begin position="595"/>
        <end position="662"/>
    </location>
</feature>
<proteinExistence type="predicted"/>
<feature type="region of interest" description="Disordered" evidence="1">
    <location>
        <begin position="822"/>
        <end position="873"/>
    </location>
</feature>